<dbReference type="InterPro" id="IPR006574">
    <property type="entry name" value="PRY"/>
</dbReference>
<protein>
    <submittedName>
        <fullName evidence="9">E3 ubiquitin-protein ligase TRIM35-like</fullName>
    </submittedName>
</protein>
<dbReference type="RefSeq" id="XP_042565054.1">
    <property type="nucleotide sequence ID" value="XM_042709120.1"/>
</dbReference>
<evidence type="ECO:0000313" key="9">
    <source>
        <dbReference type="RefSeq" id="XP_042565054.1"/>
    </source>
</evidence>
<dbReference type="PROSITE" id="PS50188">
    <property type="entry name" value="B302_SPRY"/>
    <property type="match status" value="1"/>
</dbReference>
<feature type="domain" description="B box-type" evidence="6">
    <location>
        <begin position="86"/>
        <end position="127"/>
    </location>
</feature>
<dbReference type="KEGG" id="char:116222335"/>
<dbReference type="CDD" id="cd22249">
    <property type="entry name" value="UDM1_RNF168_RNF169-like"/>
    <property type="match status" value="1"/>
</dbReference>
<evidence type="ECO:0000256" key="2">
    <source>
        <dbReference type="ARBA" id="ARBA00022771"/>
    </source>
</evidence>
<evidence type="ECO:0000256" key="1">
    <source>
        <dbReference type="ARBA" id="ARBA00022723"/>
    </source>
</evidence>
<evidence type="ECO:0000313" key="8">
    <source>
        <dbReference type="Proteomes" id="UP000515152"/>
    </source>
</evidence>
<dbReference type="Pfam" id="PF00622">
    <property type="entry name" value="SPRY"/>
    <property type="match status" value="1"/>
</dbReference>
<keyword evidence="1" id="KW-0479">Metal-binding</keyword>
<feature type="domain" description="B30.2/SPRY" evidence="7">
    <location>
        <begin position="304"/>
        <end position="491"/>
    </location>
</feature>
<dbReference type="InterPro" id="IPR001841">
    <property type="entry name" value="Znf_RING"/>
</dbReference>
<dbReference type="InterPro" id="IPR027370">
    <property type="entry name" value="Znf-RING_euk"/>
</dbReference>
<dbReference type="SMART" id="SM00589">
    <property type="entry name" value="PRY"/>
    <property type="match status" value="1"/>
</dbReference>
<evidence type="ECO:0000259" key="7">
    <source>
        <dbReference type="PROSITE" id="PS50188"/>
    </source>
</evidence>
<name>A0A8M1KTV2_CLUHA</name>
<dbReference type="SMART" id="SM00336">
    <property type="entry name" value="BBOX"/>
    <property type="match status" value="1"/>
</dbReference>
<dbReference type="InterPro" id="IPR050143">
    <property type="entry name" value="TRIM/RBCC"/>
</dbReference>
<feature type="domain" description="RING-type" evidence="5">
    <location>
        <begin position="14"/>
        <end position="54"/>
    </location>
</feature>
<proteinExistence type="predicted"/>
<keyword evidence="2 4" id="KW-0863">Zinc-finger</keyword>
<sequence>MASKSSLPEEDFTCPVCFDIFKDPVLLLCSHSFCKDCLQKFWREKKSKECPVCRRQSSMDNPPVNLSLKNLCESFLKEKSQRASGGSEVLCSLHGERLKLFCLEDKQPICVVCQASRKHSGHQFLPIDEAALDYKEQLNAVLKPLQEKLDKFEEVKQTCDQTASHIKVQAHQSEKQIKEEFEKLHQFLKDEEEARIRALKEEEQQKSLIMKEKTEEMSKEMSTLSDTITAIEKQMVAEDIIFLQVWTCGFSSVGKMVRILRLTELKSVLYAVFQNFKATIESSTCTLQKPQRVSGALIDVAKHLGNLRFRVWEKMKDIVQFTPVVLDPNTADPSLIISEDLTSFGWTYPRQTLPDNPERLDFNECVLGSEGFNSGSPYWDVEVGDGTYWCVGVTTESNQRKGDTFTWERVWRVEYDGFGWDVSGPVHALKWNLHTLRVHLDLDKGQLSFSDPLQNTHLHTFKHTFTEKVLPFFCSHRSPLSILPLKPSVTVGQRTLC</sequence>
<dbReference type="PROSITE" id="PS50089">
    <property type="entry name" value="ZF_RING_2"/>
    <property type="match status" value="1"/>
</dbReference>
<reference evidence="9" key="1">
    <citation type="submission" date="2025-08" db="UniProtKB">
        <authorList>
            <consortium name="RefSeq"/>
        </authorList>
    </citation>
    <scope>IDENTIFICATION</scope>
</reference>
<gene>
    <name evidence="9" type="primary">LOC116222335</name>
</gene>
<dbReference type="Pfam" id="PF00643">
    <property type="entry name" value="zf-B_box"/>
    <property type="match status" value="1"/>
</dbReference>
<keyword evidence="3" id="KW-0862">Zinc</keyword>
<evidence type="ECO:0000256" key="3">
    <source>
        <dbReference type="ARBA" id="ARBA00022833"/>
    </source>
</evidence>
<dbReference type="Pfam" id="PF13765">
    <property type="entry name" value="PRY"/>
    <property type="match status" value="1"/>
</dbReference>
<dbReference type="InterPro" id="IPR003877">
    <property type="entry name" value="SPRY_dom"/>
</dbReference>
<dbReference type="SMART" id="SM00449">
    <property type="entry name" value="SPRY"/>
    <property type="match status" value="1"/>
</dbReference>
<evidence type="ECO:0000259" key="6">
    <source>
        <dbReference type="PROSITE" id="PS50119"/>
    </source>
</evidence>
<dbReference type="PROSITE" id="PS50119">
    <property type="entry name" value="ZF_BBOX"/>
    <property type="match status" value="1"/>
</dbReference>
<dbReference type="PANTHER" id="PTHR24103">
    <property type="entry name" value="E3 UBIQUITIN-PROTEIN LIGASE TRIM"/>
    <property type="match status" value="1"/>
</dbReference>
<dbReference type="SMART" id="SM00184">
    <property type="entry name" value="RING"/>
    <property type="match status" value="1"/>
</dbReference>
<dbReference type="InterPro" id="IPR001870">
    <property type="entry name" value="B30.2/SPRY"/>
</dbReference>
<dbReference type="GeneID" id="116222335"/>
<dbReference type="GO" id="GO:0008270">
    <property type="term" value="F:zinc ion binding"/>
    <property type="evidence" value="ECO:0007669"/>
    <property type="project" value="UniProtKB-KW"/>
</dbReference>
<dbReference type="AlphaFoldDB" id="A0A8M1KTV2"/>
<dbReference type="InterPro" id="IPR000315">
    <property type="entry name" value="Znf_B-box"/>
</dbReference>
<dbReference type="Pfam" id="PF13445">
    <property type="entry name" value="zf-RING_UBOX"/>
    <property type="match status" value="1"/>
</dbReference>
<dbReference type="InterPro" id="IPR017907">
    <property type="entry name" value="Znf_RING_CS"/>
</dbReference>
<dbReference type="Proteomes" id="UP000515152">
    <property type="component" value="Chromosome 11"/>
</dbReference>
<keyword evidence="8" id="KW-1185">Reference proteome</keyword>
<accession>A0A8M1KTV2</accession>
<evidence type="ECO:0000259" key="5">
    <source>
        <dbReference type="PROSITE" id="PS50089"/>
    </source>
</evidence>
<dbReference type="OrthoDB" id="654191at2759"/>
<evidence type="ECO:0000256" key="4">
    <source>
        <dbReference type="PROSITE-ProRule" id="PRU00024"/>
    </source>
</evidence>
<dbReference type="PROSITE" id="PS00518">
    <property type="entry name" value="ZF_RING_1"/>
    <property type="match status" value="1"/>
</dbReference>
<organism evidence="8 9">
    <name type="scientific">Clupea harengus</name>
    <name type="common">Atlantic herring</name>
    <dbReference type="NCBI Taxonomy" id="7950"/>
    <lineage>
        <taxon>Eukaryota</taxon>
        <taxon>Metazoa</taxon>
        <taxon>Chordata</taxon>
        <taxon>Craniata</taxon>
        <taxon>Vertebrata</taxon>
        <taxon>Euteleostomi</taxon>
        <taxon>Actinopterygii</taxon>
        <taxon>Neopterygii</taxon>
        <taxon>Teleostei</taxon>
        <taxon>Clupei</taxon>
        <taxon>Clupeiformes</taxon>
        <taxon>Clupeoidei</taxon>
        <taxon>Clupeidae</taxon>
        <taxon>Clupea</taxon>
    </lineage>
</organism>